<evidence type="ECO:0000256" key="4">
    <source>
        <dbReference type="SAM" id="SignalP"/>
    </source>
</evidence>
<sequence length="784" mass="82502">MTLYRWGVRSAIAKAGLFLFLSLTLLDAAAAPPPAGEPSRGQVPMPGQTTSKPVARPGPDATKPAITAALESAVRQPGTPLPPRNAVRPLKPQGGAIAAGSSLQREVFGFVNAGNVGDPGVGYTTWDFSLLSTVAYFGLAVNADGSLAQGNTGWNVWHSGTASGLLNTAHQNGVRVVVSLTAHDQATLCSTLSAGSIQNTVNQTAANLLGADGVNLDYEGVNSGNCPDGQSLPAKINQLAQAFKNRGLGYLSIDAYAGAPEGGGFFDIPALAQIVDSIFVMAYDMDISNGPCSSCLGAVAPVGNNPQNAYPWNVTRAANDYAPWASKVILGFPYYGHKACVDPNPPPNAQSRGNFGADSYLTIQSYPGDPKIHSWSGVRRDALDPAGQDPWASFSSDYAGCWREEYWDDPLSLSYKYDLVNQRNFRGAGMFTLDYGGGAAELWSALASHFRGQTLRFGPATGSPSLLVNADGHLEAFGRSQSGAIVHSWESVWGSWPLLASGGPAMLTAPATALNQDGRGEVFATGSDGAIYHTWQPGWPGWGVLATNPAGVAFTGQPAAARNPDGRLEVFARGRDGSPWHVWQVTPNGGWSGWTSLGGSLTQDPTVGQNADGHLEVFGVGTDSAVYHTWLTNHDWAPWQSFGGQSLSKVGAARNSSGTLEIFVLGSDRQLYHQWQLSPANGGWAGWAGFGPAPPGGGQGDPAVTTTPQGPLDVFLRGGDNAVWHATQPNWSAWYSLGGVTVASPVAAQEQRPITTVWVNGSNYGMYENYRTSNWSGWIPRGGN</sequence>
<dbReference type="Pfam" id="PF26607">
    <property type="entry name" value="DUF8189"/>
    <property type="match status" value="2"/>
</dbReference>
<evidence type="ECO:0000256" key="3">
    <source>
        <dbReference type="SAM" id="MobiDB-lite"/>
    </source>
</evidence>
<dbReference type="GO" id="GO:0009313">
    <property type="term" value="P:oligosaccharide catabolic process"/>
    <property type="evidence" value="ECO:0007669"/>
    <property type="project" value="TreeGrafter"/>
</dbReference>
<dbReference type="RefSeq" id="WP_338177002.1">
    <property type="nucleotide sequence ID" value="NZ_JAEKNQ010000019.1"/>
</dbReference>
<dbReference type="PROSITE" id="PS51910">
    <property type="entry name" value="GH18_2"/>
    <property type="match status" value="1"/>
</dbReference>
<evidence type="ECO:0000259" key="5">
    <source>
        <dbReference type="PROSITE" id="PS51910"/>
    </source>
</evidence>
<dbReference type="Gene3D" id="3.10.50.10">
    <property type="match status" value="1"/>
</dbReference>
<dbReference type="SUPFAM" id="SSF89372">
    <property type="entry name" value="Fucose-specific lectin"/>
    <property type="match status" value="1"/>
</dbReference>
<gene>
    <name evidence="6" type="ORF">JF888_04660</name>
</gene>
<dbReference type="InterPro" id="IPR017853">
    <property type="entry name" value="GH"/>
</dbReference>
<dbReference type="InterPro" id="IPR058502">
    <property type="entry name" value="PLL-like_beta-prop"/>
</dbReference>
<feature type="signal peptide" evidence="4">
    <location>
        <begin position="1"/>
        <end position="30"/>
    </location>
</feature>
<evidence type="ECO:0000313" key="6">
    <source>
        <dbReference type="EMBL" id="MBJ7602473.1"/>
    </source>
</evidence>
<dbReference type="Gene3D" id="3.20.20.80">
    <property type="entry name" value="Glycosidases"/>
    <property type="match status" value="1"/>
</dbReference>
<dbReference type="SUPFAM" id="SSF51445">
    <property type="entry name" value="(Trans)glycosidases"/>
    <property type="match status" value="1"/>
</dbReference>
<evidence type="ECO:0000313" key="7">
    <source>
        <dbReference type="Proteomes" id="UP000620075"/>
    </source>
</evidence>
<evidence type="ECO:0000256" key="1">
    <source>
        <dbReference type="ARBA" id="ARBA00022801"/>
    </source>
</evidence>
<dbReference type="Pfam" id="PF00704">
    <property type="entry name" value="Glyco_hydro_18"/>
    <property type="match status" value="1"/>
</dbReference>
<dbReference type="Proteomes" id="UP000620075">
    <property type="component" value="Unassembled WGS sequence"/>
</dbReference>
<keyword evidence="2" id="KW-0326">Glycosidase</keyword>
<accession>A0A934KGJ7</accession>
<dbReference type="Gene3D" id="2.120.10.70">
    <property type="entry name" value="Fucose-specific lectin"/>
    <property type="match status" value="1"/>
</dbReference>
<keyword evidence="1 6" id="KW-0378">Hydrolase</keyword>
<evidence type="ECO:0000256" key="2">
    <source>
        <dbReference type="ARBA" id="ARBA00023295"/>
    </source>
</evidence>
<name>A0A934KGJ7_9BACT</name>
<organism evidence="6 7">
    <name type="scientific">Candidatus Dormiibacter inghamiae</name>
    <dbReference type="NCBI Taxonomy" id="3127013"/>
    <lineage>
        <taxon>Bacteria</taxon>
        <taxon>Bacillati</taxon>
        <taxon>Candidatus Dormiibacterota</taxon>
        <taxon>Candidatus Dormibacteria</taxon>
        <taxon>Candidatus Dormibacterales</taxon>
        <taxon>Candidatus Dormibacteraceae</taxon>
        <taxon>Candidatus Dormiibacter</taxon>
    </lineage>
</organism>
<dbReference type="CDD" id="cd22954">
    <property type="entry name" value="PLL_lectin"/>
    <property type="match status" value="1"/>
</dbReference>
<proteinExistence type="predicted"/>
<keyword evidence="4" id="KW-0732">Signal</keyword>
<dbReference type="SMART" id="SM00636">
    <property type="entry name" value="Glyco_18"/>
    <property type="match status" value="1"/>
</dbReference>
<dbReference type="InterPro" id="IPR001223">
    <property type="entry name" value="Glyco_hydro18_cat"/>
</dbReference>
<dbReference type="AlphaFoldDB" id="A0A934KGJ7"/>
<dbReference type="EMBL" id="JAEKNQ010000019">
    <property type="protein sequence ID" value="MBJ7602473.1"/>
    <property type="molecule type" value="Genomic_DNA"/>
</dbReference>
<protein>
    <submittedName>
        <fullName evidence="6">Glycoside hydrolase family 18 protein</fullName>
    </submittedName>
</protein>
<dbReference type="GO" id="GO:0016798">
    <property type="term" value="F:hydrolase activity, acting on glycosyl bonds"/>
    <property type="evidence" value="ECO:0007669"/>
    <property type="project" value="UniProtKB-KW"/>
</dbReference>
<dbReference type="InterPro" id="IPR011583">
    <property type="entry name" value="Chitinase_II/V-like_cat"/>
</dbReference>
<dbReference type="PANTHER" id="PTHR46290">
    <property type="entry name" value="DI-N-ACETYLCHITOBIASE"/>
    <property type="match status" value="1"/>
</dbReference>
<dbReference type="GO" id="GO:0008061">
    <property type="term" value="F:chitin binding"/>
    <property type="evidence" value="ECO:0007669"/>
    <property type="project" value="InterPro"/>
</dbReference>
<reference evidence="6 7" key="1">
    <citation type="submission" date="2020-10" db="EMBL/GenBank/DDBJ databases">
        <title>Ca. Dormibacterota MAGs.</title>
        <authorList>
            <person name="Montgomery K."/>
        </authorList>
    </citation>
    <scope>NUCLEOTIDE SEQUENCE [LARGE SCALE GENOMIC DNA]</scope>
    <source>
        <strain evidence="6">SC8811_S16_3</strain>
    </source>
</reference>
<comment type="caution">
    <text evidence="6">The sequence shown here is derived from an EMBL/GenBank/DDBJ whole genome shotgun (WGS) entry which is preliminary data.</text>
</comment>
<feature type="domain" description="GH18" evidence="5">
    <location>
        <begin position="105"/>
        <end position="453"/>
    </location>
</feature>
<dbReference type="InterPro" id="IPR029070">
    <property type="entry name" value="Chitinase_insertion_sf"/>
</dbReference>
<dbReference type="PANTHER" id="PTHR46290:SF1">
    <property type="entry name" value="DI-N-ACETYLCHITOBIASE"/>
    <property type="match status" value="1"/>
</dbReference>
<feature type="chain" id="PRO_5037756805" evidence="4">
    <location>
        <begin position="31"/>
        <end position="784"/>
    </location>
</feature>
<dbReference type="InterPro" id="IPR051887">
    <property type="entry name" value="GH18_Domain-Containing"/>
</dbReference>
<feature type="region of interest" description="Disordered" evidence="3">
    <location>
        <begin position="31"/>
        <end position="62"/>
    </location>
</feature>